<keyword evidence="2" id="KW-1185">Reference proteome</keyword>
<proteinExistence type="predicted"/>
<name>A0A2W7DPX8_9HYPH</name>
<comment type="caution">
    <text evidence="1">The sequence shown here is derived from an EMBL/GenBank/DDBJ whole genome shotgun (WGS) entry which is preliminary data.</text>
</comment>
<sequence length="77" mass="8379">MKRQLKAVLDEPDLPSVLSAPLKDAVSLVWAEVRTAQRAGDFDLAEKIIREALDGAMPQTIAIFEARVAAANGDKFQ</sequence>
<dbReference type="AlphaFoldDB" id="A0A2W7DPX8"/>
<evidence type="ECO:0000313" key="1">
    <source>
        <dbReference type="EMBL" id="PZV33376.1"/>
    </source>
</evidence>
<organism evidence="1 2">
    <name type="scientific">Mesorhizobium kowhaii</name>
    <dbReference type="NCBI Taxonomy" id="1300272"/>
    <lineage>
        <taxon>Bacteria</taxon>
        <taxon>Pseudomonadati</taxon>
        <taxon>Pseudomonadota</taxon>
        <taxon>Alphaproteobacteria</taxon>
        <taxon>Hyphomicrobiales</taxon>
        <taxon>Phyllobacteriaceae</taxon>
        <taxon>Mesorhizobium</taxon>
    </lineage>
</organism>
<dbReference type="EMBL" id="MZXV01000085">
    <property type="protein sequence ID" value="PZV33376.1"/>
    <property type="molecule type" value="Genomic_DNA"/>
</dbReference>
<dbReference type="Proteomes" id="UP000248616">
    <property type="component" value="Unassembled WGS sequence"/>
</dbReference>
<protein>
    <submittedName>
        <fullName evidence="1">Uncharacterized protein</fullName>
    </submittedName>
</protein>
<reference evidence="2" key="1">
    <citation type="submission" date="2017-03" db="EMBL/GenBank/DDBJ databases">
        <authorList>
            <person name="Safronova V.I."/>
            <person name="Sazanova A.L."/>
            <person name="Chirak E.R."/>
        </authorList>
    </citation>
    <scope>NUCLEOTIDE SEQUENCE [LARGE SCALE GENOMIC DNA]</scope>
    <source>
        <strain evidence="2">Ach-343</strain>
    </source>
</reference>
<dbReference type="OrthoDB" id="9924902at2"/>
<accession>A0A2W7DPX8</accession>
<gene>
    <name evidence="1" type="ORF">B5V02_39340</name>
</gene>
<dbReference type="RefSeq" id="WP_111549330.1">
    <property type="nucleotide sequence ID" value="NZ_MZXV01000085.1"/>
</dbReference>
<evidence type="ECO:0000313" key="2">
    <source>
        <dbReference type="Proteomes" id="UP000248616"/>
    </source>
</evidence>